<gene>
    <name evidence="1" type="primary">mreC</name>
    <name evidence="1" type="ORF">RV045_13480</name>
</gene>
<protein>
    <submittedName>
        <fullName evidence="1">Rod shape-determining protein MreC</fullName>
    </submittedName>
</protein>
<dbReference type="Proteomes" id="UP001364695">
    <property type="component" value="Unassembled WGS sequence"/>
</dbReference>
<keyword evidence="2" id="KW-1185">Reference proteome</keyword>
<proteinExistence type="predicted"/>
<accession>A0ACC6P5C8</accession>
<organism evidence="1 2">
    <name type="scientific">Amphibiibacter pelophylacis</name>
    <dbReference type="NCBI Taxonomy" id="1799477"/>
    <lineage>
        <taxon>Bacteria</taxon>
        <taxon>Pseudomonadati</taxon>
        <taxon>Pseudomonadota</taxon>
        <taxon>Betaproteobacteria</taxon>
        <taxon>Burkholderiales</taxon>
        <taxon>Sphaerotilaceae</taxon>
        <taxon>Amphibiibacter</taxon>
    </lineage>
</organism>
<evidence type="ECO:0000313" key="1">
    <source>
        <dbReference type="EMBL" id="MEJ7139431.1"/>
    </source>
</evidence>
<dbReference type="EMBL" id="JAWDIE010000027">
    <property type="protein sequence ID" value="MEJ7139431.1"/>
    <property type="molecule type" value="Genomic_DNA"/>
</dbReference>
<name>A0ACC6P5C8_9BURK</name>
<comment type="caution">
    <text evidence="1">The sequence shown here is derived from an EMBL/GenBank/DDBJ whole genome shotgun (WGS) entry which is preliminary data.</text>
</comment>
<sequence length="319" mass="34647">MDTLHSSPPPFFRRGASPLSKLIFFIACSLALMVADLRFGVMQPLRSLVATTILPVQLALKKPVDIWSNSTEYVQGLNRVVSEESQLRTELARMAEQSNRMEQILRENDRLRALLELRPNLPITSRAAEVMYDAPDLFSHRLVIDKGQLQGVKIGSPVITESGLIGQVSQVYPLTSEVTLEVDVSATTPVVNARTQQRAVLYGTGDLARLDLRYLPSNADVQVGDPWVTGGLDGVFPAGLKVGTVISIDRRENAGFARIVVKPYANLDGVRHVLVLDPRQPLINAPAVQPPPPGAHSVAQDVLMGRPGTPGSATSIDQP</sequence>
<reference evidence="1" key="1">
    <citation type="submission" date="2023-10" db="EMBL/GenBank/DDBJ databases">
        <title>Amphibacter perezi, gen. nov., sp. nov. a novel taxa of the family Comamonadaceae, class Betaproteobacteria isolated from the skin microbiota of Pelophylax perezi from different populations.</title>
        <authorList>
            <person name="Costa S."/>
            <person name="Proenca D.N."/>
            <person name="Lopes I."/>
            <person name="Morais P.V."/>
        </authorList>
    </citation>
    <scope>NUCLEOTIDE SEQUENCE</scope>
    <source>
        <strain evidence="1">SL12-8</strain>
    </source>
</reference>
<evidence type="ECO:0000313" key="2">
    <source>
        <dbReference type="Proteomes" id="UP001364695"/>
    </source>
</evidence>